<feature type="non-terminal residue" evidence="9">
    <location>
        <position position="955"/>
    </location>
</feature>
<proteinExistence type="predicted"/>
<dbReference type="Pfam" id="PF00443">
    <property type="entry name" value="UCH"/>
    <property type="match status" value="2"/>
</dbReference>
<dbReference type="AlphaFoldDB" id="A0A1B6KSN0"/>
<evidence type="ECO:0000259" key="8">
    <source>
        <dbReference type="PROSITE" id="PS50235"/>
    </source>
</evidence>
<dbReference type="GO" id="GO:0004843">
    <property type="term" value="F:cysteine-type deubiquitinase activity"/>
    <property type="evidence" value="ECO:0007669"/>
    <property type="project" value="UniProtKB-EC"/>
</dbReference>
<dbReference type="SUPFAM" id="SSF54001">
    <property type="entry name" value="Cysteine proteinases"/>
    <property type="match status" value="1"/>
</dbReference>
<name>A0A1B6KSN0_9HEMI</name>
<dbReference type="PROSITE" id="PS50089">
    <property type="entry name" value="ZF_RING_2"/>
    <property type="match status" value="1"/>
</dbReference>
<dbReference type="PROSITE" id="PS50235">
    <property type="entry name" value="USP_3"/>
    <property type="match status" value="1"/>
</dbReference>
<comment type="catalytic activity">
    <reaction evidence="1">
        <text>Thiol-dependent hydrolysis of ester, thioester, amide, peptide and isopeptide bonds formed by the C-terminal Gly of ubiquitin (a 76-residue protein attached to proteins as an intracellular targeting signal).</text>
        <dbReference type="EC" id="3.4.19.12"/>
    </reaction>
</comment>
<dbReference type="InterPro" id="IPR038765">
    <property type="entry name" value="Papain-like_cys_pep_sf"/>
</dbReference>
<keyword evidence="4" id="KW-0862">Zinc</keyword>
<evidence type="ECO:0000256" key="2">
    <source>
        <dbReference type="ARBA" id="ARBA00012759"/>
    </source>
</evidence>
<dbReference type="EMBL" id="GEBQ01025549">
    <property type="protein sequence ID" value="JAT14428.1"/>
    <property type="molecule type" value="Transcribed_RNA"/>
</dbReference>
<dbReference type="PANTHER" id="PTHR21646:SF35">
    <property type="match status" value="1"/>
</dbReference>
<evidence type="ECO:0000256" key="4">
    <source>
        <dbReference type="ARBA" id="ARBA00022833"/>
    </source>
</evidence>
<gene>
    <name evidence="9" type="ORF">g.28479</name>
</gene>
<evidence type="ECO:0000256" key="3">
    <source>
        <dbReference type="ARBA" id="ARBA00022771"/>
    </source>
</evidence>
<dbReference type="InterPro" id="IPR013083">
    <property type="entry name" value="Znf_RING/FYVE/PHD"/>
</dbReference>
<evidence type="ECO:0000256" key="6">
    <source>
        <dbReference type="SAM" id="MobiDB-lite"/>
    </source>
</evidence>
<evidence type="ECO:0000256" key="1">
    <source>
        <dbReference type="ARBA" id="ARBA00000707"/>
    </source>
</evidence>
<dbReference type="InterPro" id="IPR028889">
    <property type="entry name" value="USP"/>
</dbReference>
<dbReference type="Gene3D" id="3.90.70.10">
    <property type="entry name" value="Cysteine proteinases"/>
    <property type="match status" value="3"/>
</dbReference>
<reference evidence="9" key="1">
    <citation type="submission" date="2015-11" db="EMBL/GenBank/DDBJ databases">
        <title>De novo transcriptome assembly of four potential Pierce s Disease insect vectors from Arizona vineyards.</title>
        <authorList>
            <person name="Tassone E.E."/>
        </authorList>
    </citation>
    <scope>NUCLEOTIDE SEQUENCE</scope>
</reference>
<dbReference type="PANTHER" id="PTHR21646">
    <property type="entry name" value="UBIQUITIN CARBOXYL-TERMINAL HYDROLASE"/>
    <property type="match status" value="1"/>
</dbReference>
<dbReference type="SUPFAM" id="SSF57850">
    <property type="entry name" value="RING/U-box"/>
    <property type="match status" value="1"/>
</dbReference>
<dbReference type="InterPro" id="IPR050185">
    <property type="entry name" value="Ub_carboxyl-term_hydrolase"/>
</dbReference>
<evidence type="ECO:0000313" key="9">
    <source>
        <dbReference type="EMBL" id="JAT14428.1"/>
    </source>
</evidence>
<feature type="region of interest" description="Disordered" evidence="6">
    <location>
        <begin position="467"/>
        <end position="506"/>
    </location>
</feature>
<feature type="compositionally biased region" description="Basic and acidic residues" evidence="6">
    <location>
        <begin position="479"/>
        <end position="495"/>
    </location>
</feature>
<sequence length="955" mass="106897">MDFEDTTDTCDSQVVLAVEFNNQATLSHQDTGDSVPINGLENNWDAELQGCRSPSILPEPGVPIPLPFPATTSATTTSLFLEAEPEVTFTDDLEALFSSAENQADHLGDLLDVGAEAGVCGLRNLGNTCFMSTGVQCLMATPALVHCLLHQPTPAKPHAPDTLTSHLAALTHKMWSGQYAAVQPQHFKETLGAHFPQFKDFRQHDCQEFLALLLDGLHEQMNSSSLQNKLQNMLDSDCDMENLSKMALKQLPNGLCKNISPTHNNLKEAIDTMKNKTPEKNESLLCTPKLDKKINNCEVNDIPTSDSSPKLPLIVNKYESEAASGSTEKHDSLRNITKDNEPTNVLNNCSPRLSGFEDIIKDAKTSNVNVLVTEQEANNEIRFDSDKFPRSENVRRRETFNFNSFHLYENNMTSGKRGKSTVTHYKSTVDFREGLDLKRLKVQRNESQDEGDPDSIMDCDWEKNHRMEDERKHRVSSKNLDKNYRMERERRRREGPGPSTTTSTAQSACAKVDLEAEVHWQKHLAAHQSVIVDTFQGQFKSTVVCSKCEHVSVTYEPFMYLSVPLPHAMERQLSVTFVSAKESEPVQYLLTVSKRDTVGSLREQLLTIIERPLSSVVVAEVLDYHIAKVLDENHLVRHINSTNRSLYAFELANFSHFSGVETDQCDKVKAGEDLSGDACNICLEEEEPNMSRHVGCTCVLCDSCIVRSSEHYKKESFKCPVCRKELTPGVNLVTVGPNPDTKPPVRMLNVSLVFRLDTVGDGNNNMRTVQLFGHPRLLRLPNRLQCHQLHEAVASVTPYSQPYKILFVDGQGHHCSRCMFNAHCRGCPVALEGCVVLRAGDSLAAMFVEPVPELSVAQHSTMSQSAINNPLSLYDCIQAFSQSEVLDEHNPWYCPSCNQNQCATKTLSVWRYPNYLIIYLKRFVFQDCVSTKLDDKVTFPLCGLNLSPSSSLYDL</sequence>
<dbReference type="Gene3D" id="3.30.40.10">
    <property type="entry name" value="Zinc/RING finger domain, C3HC4 (zinc finger)"/>
    <property type="match status" value="1"/>
</dbReference>
<dbReference type="GO" id="GO:0016579">
    <property type="term" value="P:protein deubiquitination"/>
    <property type="evidence" value="ECO:0007669"/>
    <property type="project" value="InterPro"/>
</dbReference>
<dbReference type="InterPro" id="IPR001394">
    <property type="entry name" value="Peptidase_C19_UCH"/>
</dbReference>
<evidence type="ECO:0000259" key="7">
    <source>
        <dbReference type="PROSITE" id="PS50089"/>
    </source>
</evidence>
<dbReference type="EC" id="3.4.19.12" evidence="2"/>
<feature type="domain" description="USP" evidence="8">
    <location>
        <begin position="120"/>
        <end position="955"/>
    </location>
</feature>
<protein>
    <recommendedName>
        <fullName evidence="2">ubiquitinyl hydrolase 1</fullName>
        <ecNumber evidence="2">3.4.19.12</ecNumber>
    </recommendedName>
</protein>
<feature type="compositionally biased region" description="Basic and acidic residues" evidence="6">
    <location>
        <begin position="327"/>
        <end position="341"/>
    </location>
</feature>
<feature type="domain" description="RING-type" evidence="7">
    <location>
        <begin position="679"/>
        <end position="723"/>
    </location>
</feature>
<evidence type="ECO:0000256" key="5">
    <source>
        <dbReference type="PROSITE-ProRule" id="PRU00175"/>
    </source>
</evidence>
<dbReference type="GO" id="GO:0008270">
    <property type="term" value="F:zinc ion binding"/>
    <property type="evidence" value="ECO:0007669"/>
    <property type="project" value="UniProtKB-KW"/>
</dbReference>
<organism evidence="9">
    <name type="scientific">Graphocephala atropunctata</name>
    <dbReference type="NCBI Taxonomy" id="36148"/>
    <lineage>
        <taxon>Eukaryota</taxon>
        <taxon>Metazoa</taxon>
        <taxon>Ecdysozoa</taxon>
        <taxon>Arthropoda</taxon>
        <taxon>Hexapoda</taxon>
        <taxon>Insecta</taxon>
        <taxon>Pterygota</taxon>
        <taxon>Neoptera</taxon>
        <taxon>Paraneoptera</taxon>
        <taxon>Hemiptera</taxon>
        <taxon>Auchenorrhyncha</taxon>
        <taxon>Membracoidea</taxon>
        <taxon>Cicadellidae</taxon>
        <taxon>Cicadellinae</taxon>
        <taxon>Cicadellini</taxon>
        <taxon>Graphocephala</taxon>
    </lineage>
</organism>
<feature type="region of interest" description="Disordered" evidence="6">
    <location>
        <begin position="322"/>
        <end position="348"/>
    </location>
</feature>
<keyword evidence="3 5" id="KW-0863">Zinc-finger</keyword>
<accession>A0A1B6KSN0</accession>
<dbReference type="InterPro" id="IPR001841">
    <property type="entry name" value="Znf_RING"/>
</dbReference>
<keyword evidence="3 5" id="KW-0479">Metal-binding</keyword>